<evidence type="ECO:0000256" key="1">
    <source>
        <dbReference type="ARBA" id="ARBA00005585"/>
    </source>
</evidence>
<dbReference type="Pfam" id="PF12349">
    <property type="entry name" value="Sterol-sensing"/>
    <property type="match status" value="1"/>
</dbReference>
<dbReference type="GO" id="GO:0016020">
    <property type="term" value="C:membrane"/>
    <property type="evidence" value="ECO:0007669"/>
    <property type="project" value="TreeGrafter"/>
</dbReference>
<feature type="transmembrane region" description="Helical" evidence="3">
    <location>
        <begin position="325"/>
        <end position="348"/>
    </location>
</feature>
<comment type="caution">
    <text evidence="5">The sequence shown here is derived from an EMBL/GenBank/DDBJ whole genome shotgun (WGS) entry which is preliminary data.</text>
</comment>
<feature type="transmembrane region" description="Helical" evidence="3">
    <location>
        <begin position="923"/>
        <end position="947"/>
    </location>
</feature>
<dbReference type="EMBL" id="CAJHUC010002897">
    <property type="protein sequence ID" value="CAD7704511.1"/>
    <property type="molecule type" value="Genomic_DNA"/>
</dbReference>
<dbReference type="PANTHER" id="PTHR10796">
    <property type="entry name" value="PATCHED-RELATED"/>
    <property type="match status" value="1"/>
</dbReference>
<keyword evidence="6" id="KW-1185">Reference proteome</keyword>
<reference evidence="5" key="1">
    <citation type="submission" date="2020-12" db="EMBL/GenBank/DDBJ databases">
        <authorList>
            <person name="Iha C."/>
        </authorList>
    </citation>
    <scope>NUCLEOTIDE SEQUENCE</scope>
</reference>
<dbReference type="PROSITE" id="PS50156">
    <property type="entry name" value="SSD"/>
    <property type="match status" value="1"/>
</dbReference>
<dbReference type="AlphaFoldDB" id="A0A8S1JEU9"/>
<name>A0A8S1JEU9_9CHLO</name>
<feature type="transmembrane region" description="Helical" evidence="3">
    <location>
        <begin position="428"/>
        <end position="450"/>
    </location>
</feature>
<dbReference type="InterPro" id="IPR000731">
    <property type="entry name" value="SSD"/>
</dbReference>
<protein>
    <recommendedName>
        <fullName evidence="4">SSD domain-containing protein</fullName>
    </recommendedName>
</protein>
<dbReference type="Gene3D" id="1.20.1640.10">
    <property type="entry name" value="Multidrug efflux transporter AcrB transmembrane domain"/>
    <property type="match status" value="2"/>
</dbReference>
<feature type="region of interest" description="Disordered" evidence="2">
    <location>
        <begin position="528"/>
        <end position="556"/>
    </location>
</feature>
<proteinExistence type="inferred from homology"/>
<dbReference type="InterPro" id="IPR053958">
    <property type="entry name" value="HMGCR/SNAP/NPC1-like_SSD"/>
</dbReference>
<feature type="transmembrane region" description="Helical" evidence="3">
    <location>
        <begin position="842"/>
        <end position="865"/>
    </location>
</feature>
<evidence type="ECO:0000256" key="3">
    <source>
        <dbReference type="SAM" id="Phobius"/>
    </source>
</evidence>
<keyword evidence="3" id="KW-0472">Membrane</keyword>
<evidence type="ECO:0000313" key="6">
    <source>
        <dbReference type="Proteomes" id="UP000708148"/>
    </source>
</evidence>
<organism evidence="5 6">
    <name type="scientific">Ostreobium quekettii</name>
    <dbReference type="NCBI Taxonomy" id="121088"/>
    <lineage>
        <taxon>Eukaryota</taxon>
        <taxon>Viridiplantae</taxon>
        <taxon>Chlorophyta</taxon>
        <taxon>core chlorophytes</taxon>
        <taxon>Ulvophyceae</taxon>
        <taxon>TCBD clade</taxon>
        <taxon>Bryopsidales</taxon>
        <taxon>Ostreobineae</taxon>
        <taxon>Ostreobiaceae</taxon>
        <taxon>Ostreobium</taxon>
    </lineage>
</organism>
<accession>A0A8S1JEU9</accession>
<gene>
    <name evidence="5" type="ORF">OSTQU699_LOCUS9866</name>
</gene>
<feature type="transmembrane region" description="Helical" evidence="3">
    <location>
        <begin position="48"/>
        <end position="70"/>
    </location>
</feature>
<dbReference type="SUPFAM" id="SSF82866">
    <property type="entry name" value="Multidrug efflux transporter AcrB transmembrane domain"/>
    <property type="match status" value="2"/>
</dbReference>
<evidence type="ECO:0000259" key="4">
    <source>
        <dbReference type="PROSITE" id="PS50156"/>
    </source>
</evidence>
<evidence type="ECO:0000313" key="5">
    <source>
        <dbReference type="EMBL" id="CAD7704511.1"/>
    </source>
</evidence>
<keyword evidence="3" id="KW-1133">Transmembrane helix</keyword>
<feature type="transmembrane region" description="Helical" evidence="3">
    <location>
        <begin position="953"/>
        <end position="979"/>
    </location>
</feature>
<comment type="similarity">
    <text evidence="1">Belongs to the patched family.</text>
</comment>
<sequence>MAGKGGGAAGNGQALPQAPRPSFLRRLSTAVDRGISTFFYREASVVAAYPYATIVVTLLLAAACGSGLYFSMSMELDDVDLYTPRGAQSLKDIDYVLDTYGTPPLEDRVLAVSRRNWKRTNLLHDNEVAKKNLVEFMRVWETIANSSSSYNGENVTYESVCWRPLPVLPCKRESVLDAWNYDMEKLLADDDPIATLNKDIRDSYGRIIDKGLLLGGLKTYRNGEIKSAKGFQLVLSLMDNKEEIDGETYDPRTSAFDQHLVDILQGWEKSRLRPYVTNKHAVDRASDELIQKDIVKLATGYFIIVIYGAFILFRNSPAFNKSHLMLVSVVSILMAIVSAFGAVLWLGFDYNLVTATIPFLMFGLGTDDTFVIMGAYQQVDIDLPVAERVALVMGRAGSSIFVTSLTDCIAFIAGTYTSIAGIQTFCVFAAFGIFFDFLYQVTFFVAFVVLDGRREVRARNGASCAGFQCGCSQTNHDIERVVAQFDDPLGIVRKMTEKAPKLDTTFSFTENHVDAPIGVAMCRSPSATSQSSASCSEIQSSDSDDSARRPAPVQPKAAKVMQITISEATAKQIPGIPHSMSTGAPIWGNKIFGSGPYDPHKLPLRQKIVGTWLPNFTMHPLGQAVVVLLEVALMGAAVYGCTKLTMDLKYQEWFTPKGTWIYDGYRVEGKIFGGTRDQFDIFTKEAEEDYFYHQKELRRLGEATRNNPYVVSYPPVVDWYDGFMAWLPNSPHNASLVRGRAPDAPSFNNWVQEFLTTPAGRPYYGFVIMDDANERIISSRIEGYTKATAAHDAVSMVKSLRDMAGRVAGSLDAIAFGYNFVFYDGFAVVVEESVRNLLSAGLAIFLVTVVTLANVTASLAVLFMVALTEVVLLGTMYWAGITFNMVSAVNLILSVGIAVDYATHVAHSFLSVSGQPRERARGALDHIGGEVLAGAVTTWLAIAIMYFGEHYIFRVFFVMFLTTVSAAVWHGLVVLPILLTWIRPRAYSDGLSPAH</sequence>
<dbReference type="Proteomes" id="UP000708148">
    <property type="component" value="Unassembled WGS sequence"/>
</dbReference>
<feature type="transmembrane region" description="Helical" evidence="3">
    <location>
        <begin position="400"/>
        <end position="422"/>
    </location>
</feature>
<dbReference type="InterPro" id="IPR051697">
    <property type="entry name" value="Patched_domain-protein"/>
</dbReference>
<feature type="domain" description="SSD" evidence="4">
    <location>
        <begin position="293"/>
        <end position="450"/>
    </location>
</feature>
<dbReference type="OrthoDB" id="6510177at2759"/>
<keyword evidence="3" id="KW-0812">Transmembrane</keyword>
<feature type="transmembrane region" description="Helical" evidence="3">
    <location>
        <begin position="877"/>
        <end position="902"/>
    </location>
</feature>
<dbReference type="PANTHER" id="PTHR10796:SF92">
    <property type="entry name" value="PATCHED-RELATED, ISOFORM A"/>
    <property type="match status" value="1"/>
</dbReference>
<feature type="transmembrane region" description="Helical" evidence="3">
    <location>
        <begin position="294"/>
        <end position="313"/>
    </location>
</feature>
<feature type="compositionally biased region" description="Low complexity" evidence="2">
    <location>
        <begin position="528"/>
        <end position="541"/>
    </location>
</feature>
<evidence type="ECO:0000256" key="2">
    <source>
        <dbReference type="SAM" id="MobiDB-lite"/>
    </source>
</evidence>